<dbReference type="PROSITE" id="PS51886">
    <property type="entry name" value="TLDC"/>
    <property type="match status" value="1"/>
</dbReference>
<organism evidence="8 9">
    <name type="scientific">Stylonychia lemnae</name>
    <name type="common">Ciliate</name>
    <dbReference type="NCBI Taxonomy" id="5949"/>
    <lineage>
        <taxon>Eukaryota</taxon>
        <taxon>Sar</taxon>
        <taxon>Alveolata</taxon>
        <taxon>Ciliophora</taxon>
        <taxon>Intramacronucleata</taxon>
        <taxon>Spirotrichea</taxon>
        <taxon>Stichotrichia</taxon>
        <taxon>Sporadotrichida</taxon>
        <taxon>Oxytrichidae</taxon>
        <taxon>Stylonychinae</taxon>
        <taxon>Stylonychia</taxon>
    </lineage>
</organism>
<protein>
    <submittedName>
        <fullName evidence="8">B-box zinc finger family protein</fullName>
    </submittedName>
</protein>
<dbReference type="Proteomes" id="UP000039865">
    <property type="component" value="Unassembled WGS sequence"/>
</dbReference>
<evidence type="ECO:0000313" key="9">
    <source>
        <dbReference type="Proteomes" id="UP000039865"/>
    </source>
</evidence>
<evidence type="ECO:0000259" key="6">
    <source>
        <dbReference type="PROSITE" id="PS50089"/>
    </source>
</evidence>
<keyword evidence="9" id="KW-1185">Reference proteome</keyword>
<dbReference type="InterPro" id="IPR013083">
    <property type="entry name" value="Znf_RING/FYVE/PHD"/>
</dbReference>
<dbReference type="InterPro" id="IPR006571">
    <property type="entry name" value="TLDc_dom"/>
</dbReference>
<evidence type="ECO:0000256" key="1">
    <source>
        <dbReference type="ARBA" id="ARBA00022723"/>
    </source>
</evidence>
<dbReference type="PANTHER" id="PTHR23354">
    <property type="entry name" value="NUCLEOLAR PROTEIN 7/ESTROGEN RECEPTOR COACTIVATOR-RELATED"/>
    <property type="match status" value="1"/>
</dbReference>
<keyword evidence="3" id="KW-0862">Zinc</keyword>
<accession>A0A077ZQW6</accession>
<dbReference type="AlphaFoldDB" id="A0A077ZQW6"/>
<evidence type="ECO:0000256" key="3">
    <source>
        <dbReference type="ARBA" id="ARBA00022833"/>
    </source>
</evidence>
<keyword evidence="2 4" id="KW-0863">Zinc-finger</keyword>
<dbReference type="OrthoDB" id="283531at2759"/>
<dbReference type="EMBL" id="CCKQ01001190">
    <property type="protein sequence ID" value="CDW72297.1"/>
    <property type="molecule type" value="Genomic_DNA"/>
</dbReference>
<feature type="region of interest" description="Disordered" evidence="5">
    <location>
        <begin position="101"/>
        <end position="153"/>
    </location>
</feature>
<evidence type="ECO:0000256" key="5">
    <source>
        <dbReference type="SAM" id="MobiDB-lite"/>
    </source>
</evidence>
<evidence type="ECO:0000256" key="4">
    <source>
        <dbReference type="PROSITE-ProRule" id="PRU00175"/>
    </source>
</evidence>
<sequence>MQVQFSDNNVQEVASLNNRKHSVTIKTENNQLFEFQHDSPIRQQADTKSWSNLPSNIQQLQQQSIQKDENLQSNIKASSTNREQQQPDNPLMQLISQVKQIKEQRKTNDNSDDINLENSITKSIPRENNNSGESEKQKPRSNQDMIKAIESNPIKDKIQSRIKRKMLGSINSNVSNISNIDNGGSGSQITLNQDLQKQTKAQGRRLKEKINEDCIYCLRRHITVLQLECGHKFCAFCLEMQHNITMIMPENKGILNRLVRCYSCKSQHKLSAEEAFQIRSHIRDKRVTQPIPQPPLVRGYKKCETCYKVTQRLDMLSNAEFECLSCNFLLCGDCLNIHFQNPQNEDHRVLKLLDNGNLERTENDFCEHHRECDFEVMFKLLEKKYSELYQKIERAFQNSLKESDIVQQGFNSMQQRLTYLQAVNPQRDVDILMINKLSDDILSMDVDMKFFYDFDISDSVFVNNPMNRMEIVMTDYDFRDVSSRQLKNLRYCFVDSKILDGPMHITNELYIMFPRIKSSELIYRMGRDGISPEIFHKRCDNKGATMMIIKTQQGHIFGGYNPSSWVSQYCYSDCDDAFLFSIFTPGAKRPPFKCPVKKDKQEFAIKNAEAGFSPGFGEANNCDLFIAFKNPSKSYSKLGTVYQPPFQYSHLPLFEIHSLLAGTPTNWEISEIEIYSVKIQDNLEI</sequence>
<dbReference type="PROSITE" id="PS50089">
    <property type="entry name" value="ZF_RING_2"/>
    <property type="match status" value="1"/>
</dbReference>
<evidence type="ECO:0000256" key="2">
    <source>
        <dbReference type="ARBA" id="ARBA00022771"/>
    </source>
</evidence>
<evidence type="ECO:0000313" key="8">
    <source>
        <dbReference type="EMBL" id="CDW72297.1"/>
    </source>
</evidence>
<keyword evidence="1" id="KW-0479">Metal-binding</keyword>
<name>A0A077ZQW6_STYLE</name>
<feature type="domain" description="TLDc" evidence="7">
    <location>
        <begin position="497"/>
        <end position="678"/>
    </location>
</feature>
<dbReference type="InterPro" id="IPR017907">
    <property type="entry name" value="Znf_RING_CS"/>
</dbReference>
<feature type="domain" description="RING-type" evidence="6">
    <location>
        <begin position="214"/>
        <end position="265"/>
    </location>
</feature>
<dbReference type="SMART" id="SM00584">
    <property type="entry name" value="TLDc"/>
    <property type="match status" value="1"/>
</dbReference>
<dbReference type="Pfam" id="PF07534">
    <property type="entry name" value="TLD"/>
    <property type="match status" value="1"/>
</dbReference>
<feature type="compositionally biased region" description="Polar residues" evidence="5">
    <location>
        <begin position="116"/>
        <end position="132"/>
    </location>
</feature>
<gene>
    <name evidence="8" type="primary">Contig18693.g19855</name>
    <name evidence="8" type="ORF">STYLEM_1255</name>
</gene>
<dbReference type="Gene3D" id="3.30.40.10">
    <property type="entry name" value="Zinc/RING finger domain, C3HC4 (zinc finger)"/>
    <property type="match status" value="1"/>
</dbReference>
<evidence type="ECO:0000259" key="7">
    <source>
        <dbReference type="PROSITE" id="PS51886"/>
    </source>
</evidence>
<dbReference type="PROSITE" id="PS00518">
    <property type="entry name" value="ZF_RING_1"/>
    <property type="match status" value="1"/>
</dbReference>
<dbReference type="InterPro" id="IPR001841">
    <property type="entry name" value="Znf_RING"/>
</dbReference>
<proteinExistence type="predicted"/>
<dbReference type="InParanoid" id="A0A077ZQW6"/>
<dbReference type="OMA" id="NQEVNQM"/>
<reference evidence="8 9" key="1">
    <citation type="submission" date="2014-06" db="EMBL/GenBank/DDBJ databases">
        <authorList>
            <person name="Swart Estienne"/>
        </authorList>
    </citation>
    <scope>NUCLEOTIDE SEQUENCE [LARGE SCALE GENOMIC DNA]</scope>
    <source>
        <strain evidence="8 9">130c</strain>
    </source>
</reference>
<dbReference type="GO" id="GO:0008270">
    <property type="term" value="F:zinc ion binding"/>
    <property type="evidence" value="ECO:0007669"/>
    <property type="project" value="UniProtKB-KW"/>
</dbReference>